<name>A0AAW2E7P5_9HYME</name>
<accession>A0AAW2E7P5</accession>
<feature type="region of interest" description="Disordered" evidence="1">
    <location>
        <begin position="19"/>
        <end position="38"/>
    </location>
</feature>
<reference evidence="2 3" key="1">
    <citation type="submission" date="2023-03" db="EMBL/GenBank/DDBJ databases">
        <title>High recombination rates correlate with genetic variation in Cardiocondyla obscurior ants.</title>
        <authorList>
            <person name="Errbii M."/>
        </authorList>
    </citation>
    <scope>NUCLEOTIDE SEQUENCE [LARGE SCALE GENOMIC DNA]</scope>
    <source>
        <strain evidence="2">Alpha-2009</strain>
        <tissue evidence="2">Whole body</tissue>
    </source>
</reference>
<protein>
    <submittedName>
        <fullName evidence="2">Uncharacterized protein</fullName>
    </submittedName>
</protein>
<proteinExistence type="predicted"/>
<dbReference type="Proteomes" id="UP001430953">
    <property type="component" value="Unassembled WGS sequence"/>
</dbReference>
<evidence type="ECO:0000256" key="1">
    <source>
        <dbReference type="SAM" id="MobiDB-lite"/>
    </source>
</evidence>
<dbReference type="AlphaFoldDB" id="A0AAW2E7P5"/>
<keyword evidence="3" id="KW-1185">Reference proteome</keyword>
<evidence type="ECO:0000313" key="2">
    <source>
        <dbReference type="EMBL" id="KAL0099681.1"/>
    </source>
</evidence>
<dbReference type="EMBL" id="JADYXP020000027">
    <property type="protein sequence ID" value="KAL0099681.1"/>
    <property type="molecule type" value="Genomic_DNA"/>
</dbReference>
<organism evidence="2 3">
    <name type="scientific">Cardiocondyla obscurior</name>
    <dbReference type="NCBI Taxonomy" id="286306"/>
    <lineage>
        <taxon>Eukaryota</taxon>
        <taxon>Metazoa</taxon>
        <taxon>Ecdysozoa</taxon>
        <taxon>Arthropoda</taxon>
        <taxon>Hexapoda</taxon>
        <taxon>Insecta</taxon>
        <taxon>Pterygota</taxon>
        <taxon>Neoptera</taxon>
        <taxon>Endopterygota</taxon>
        <taxon>Hymenoptera</taxon>
        <taxon>Apocrita</taxon>
        <taxon>Aculeata</taxon>
        <taxon>Formicoidea</taxon>
        <taxon>Formicidae</taxon>
        <taxon>Myrmicinae</taxon>
        <taxon>Cardiocondyla</taxon>
    </lineage>
</organism>
<comment type="caution">
    <text evidence="2">The sequence shown here is derived from an EMBL/GenBank/DDBJ whole genome shotgun (WGS) entry which is preliminary data.</text>
</comment>
<evidence type="ECO:0000313" key="3">
    <source>
        <dbReference type="Proteomes" id="UP001430953"/>
    </source>
</evidence>
<gene>
    <name evidence="2" type="ORF">PUN28_019822</name>
</gene>
<sequence length="64" mass="7433">MYEGRKKINLIKSLREASLHAQKRPSTVSSDDDNSGQLHKCRERCRRWYARISRSILASTCPAR</sequence>